<dbReference type="InterPro" id="IPR036412">
    <property type="entry name" value="HAD-like_sf"/>
</dbReference>
<feature type="binding site" evidence="3">
    <location>
        <position position="23"/>
    </location>
    <ligand>
        <name>substrate</name>
    </ligand>
</feature>
<evidence type="ECO:0000256" key="3">
    <source>
        <dbReference type="PIRSR" id="PIRSR610972-2"/>
    </source>
</evidence>
<dbReference type="SFLD" id="SFLDG01129">
    <property type="entry name" value="C1.5:_HAD__Beta-PGM__Phosphata"/>
    <property type="match status" value="1"/>
</dbReference>
<dbReference type="InterPro" id="IPR010972">
    <property type="entry name" value="Beta-PGM"/>
</dbReference>
<dbReference type="RefSeq" id="WP_012199047.1">
    <property type="nucleotide sequence ID" value="NC_010001.1"/>
</dbReference>
<dbReference type="InterPro" id="IPR051806">
    <property type="entry name" value="HAD-like_SPP"/>
</dbReference>
<dbReference type="InterPro" id="IPR023214">
    <property type="entry name" value="HAD_sf"/>
</dbReference>
<dbReference type="NCBIfam" id="TIGR01549">
    <property type="entry name" value="HAD-SF-IA-v1"/>
    <property type="match status" value="1"/>
</dbReference>
<dbReference type="GO" id="GO:0005975">
    <property type="term" value="P:carbohydrate metabolic process"/>
    <property type="evidence" value="ECO:0007669"/>
    <property type="project" value="InterPro"/>
</dbReference>
<dbReference type="CDD" id="cd02598">
    <property type="entry name" value="HAD_BPGM"/>
    <property type="match status" value="1"/>
</dbReference>
<dbReference type="NCBIfam" id="TIGR01509">
    <property type="entry name" value="HAD-SF-IA-v3"/>
    <property type="match status" value="1"/>
</dbReference>
<dbReference type="KEGG" id="cpy:Cphy_1021"/>
<dbReference type="GO" id="GO:0050308">
    <property type="term" value="F:sugar-phosphatase activity"/>
    <property type="evidence" value="ECO:0007669"/>
    <property type="project" value="TreeGrafter"/>
</dbReference>
<evidence type="ECO:0000256" key="5">
    <source>
        <dbReference type="PIRSR" id="PIRSR610972-4"/>
    </source>
</evidence>
<dbReference type="InterPro" id="IPR010976">
    <property type="entry name" value="B-phosphoglucomutase_hydrolase"/>
</dbReference>
<feature type="binding site" evidence="3">
    <location>
        <position position="74"/>
    </location>
    <ligand>
        <name>substrate</name>
    </ligand>
</feature>
<dbReference type="HOGENOM" id="CLU_045011_13_3_9"/>
<evidence type="ECO:0000313" key="6">
    <source>
        <dbReference type="EMBL" id="ABX41401.1"/>
    </source>
</evidence>
<name>A9KM58_LACP7</name>
<evidence type="ECO:0000313" key="7">
    <source>
        <dbReference type="Proteomes" id="UP000000370"/>
    </source>
</evidence>
<proteinExistence type="inferred from homology"/>
<evidence type="ECO:0000256" key="2">
    <source>
        <dbReference type="PIRSR" id="PIRSR610972-1"/>
    </source>
</evidence>
<gene>
    <name evidence="6" type="ordered locus">Cphy_1021</name>
</gene>
<dbReference type="GO" id="GO:0000287">
    <property type="term" value="F:magnesium ion binding"/>
    <property type="evidence" value="ECO:0007669"/>
    <property type="project" value="InterPro"/>
</dbReference>
<dbReference type="Gene3D" id="3.40.50.1000">
    <property type="entry name" value="HAD superfamily/HAD-like"/>
    <property type="match status" value="1"/>
</dbReference>
<feature type="active site" description="Nucleophile" evidence="2">
    <location>
        <position position="7"/>
    </location>
</feature>
<evidence type="ECO:0000256" key="1">
    <source>
        <dbReference type="ARBA" id="ARBA00006171"/>
    </source>
</evidence>
<sequence length="209" mass="23629">MKGFIFDLDGVICSTDEYHYEAWKVLAKKLGVSFSRMDNNRQRGVSRMESLEVLLEKSEKLFTEDEKVTLADYKNKIYQSLLNNMGEKDLSYEVKDTLDRLREKGYKLAIGSSSRNAKIILEKIGLDNYFDAVSDGNNITKSKPDPEVFIKAAEYMNIPCEQCYVVEDAKSGVEAAIAGGFKTIAVGDAIKYKIAEYNLNSFQELLKIV</sequence>
<dbReference type="InterPro" id="IPR023198">
    <property type="entry name" value="PGP-like_dom2"/>
</dbReference>
<dbReference type="eggNOG" id="COG0637">
    <property type="taxonomic scope" value="Bacteria"/>
</dbReference>
<comment type="similarity">
    <text evidence="1">Belongs to the HAD-like hydrolase superfamily. CbbY/CbbZ/Gph/YieH family.</text>
</comment>
<keyword evidence="4" id="KW-0460">Magnesium</keyword>
<dbReference type="STRING" id="357809.Cphy_1021"/>
<dbReference type="InterPro" id="IPR041492">
    <property type="entry name" value="HAD_2"/>
</dbReference>
<dbReference type="NCBIfam" id="TIGR02009">
    <property type="entry name" value="PGMB-YQAB-SF"/>
    <property type="match status" value="1"/>
</dbReference>
<dbReference type="PANTHER" id="PTHR43481">
    <property type="entry name" value="FRUCTOSE-1-PHOSPHATE PHOSPHATASE"/>
    <property type="match status" value="1"/>
</dbReference>
<feature type="site" description="Important for catalytic activity and assists the phosphoryl transfer reaction to Asp8 by balancing charge and orienting the reacting groups" evidence="5">
    <location>
        <position position="143"/>
    </location>
</feature>
<dbReference type="AlphaFoldDB" id="A9KM58"/>
<protein>
    <submittedName>
        <fullName evidence="6">Beta-phosphoglucomutase</fullName>
    </submittedName>
</protein>
<accession>A9KM58</accession>
<dbReference type="OrthoDB" id="9797743at2"/>
<dbReference type="PANTHER" id="PTHR43481:SF4">
    <property type="entry name" value="GLYCEROL-1-PHOSPHATE PHOSPHOHYDROLASE 1-RELATED"/>
    <property type="match status" value="1"/>
</dbReference>
<feature type="binding site" evidence="4">
    <location>
        <position position="9"/>
    </location>
    <ligand>
        <name>Mg(2+)</name>
        <dbReference type="ChEBI" id="CHEBI:18420"/>
    </ligand>
</feature>
<dbReference type="EMBL" id="CP000885">
    <property type="protein sequence ID" value="ABX41401.1"/>
    <property type="molecule type" value="Genomic_DNA"/>
</dbReference>
<feature type="binding site" evidence="3">
    <location>
        <begin position="7"/>
        <end position="9"/>
    </location>
    <ligand>
        <name>substrate</name>
    </ligand>
</feature>
<feature type="active site" description="Proton donor/acceptor" evidence="2">
    <location>
        <position position="9"/>
    </location>
</feature>
<feature type="binding site" evidence="3">
    <location>
        <position position="143"/>
    </location>
    <ligand>
        <name>substrate</name>
    </ligand>
</feature>
<dbReference type="GO" id="GO:0008801">
    <property type="term" value="F:beta-phosphoglucomutase activity"/>
    <property type="evidence" value="ECO:0007669"/>
    <property type="project" value="InterPro"/>
</dbReference>
<dbReference type="Proteomes" id="UP000000370">
    <property type="component" value="Chromosome"/>
</dbReference>
<keyword evidence="4" id="KW-0479">Metal-binding</keyword>
<feature type="binding site" evidence="3">
    <location>
        <position position="50"/>
    </location>
    <ligand>
        <name>substrate</name>
    </ligand>
</feature>
<reference evidence="7" key="1">
    <citation type="submission" date="2007-11" db="EMBL/GenBank/DDBJ databases">
        <title>Complete genome sequence of Clostridium phytofermentans ISDg.</title>
        <authorList>
            <person name="Leschine S.B."/>
            <person name="Warnick T.A."/>
            <person name="Blanchard J.L."/>
            <person name="Schnell D.J."/>
            <person name="Petit E.L."/>
            <person name="LaTouf W.G."/>
            <person name="Copeland A."/>
            <person name="Lucas S."/>
            <person name="Lapidus A."/>
            <person name="Barry K."/>
            <person name="Glavina del Rio T."/>
            <person name="Dalin E."/>
            <person name="Tice H."/>
            <person name="Pitluck S."/>
            <person name="Kiss H."/>
            <person name="Brettin T."/>
            <person name="Bruce D."/>
            <person name="Detter J.C."/>
            <person name="Han C."/>
            <person name="Kuske C."/>
            <person name="Schmutz J."/>
            <person name="Larimer F."/>
            <person name="Land M."/>
            <person name="Hauser L."/>
            <person name="Kyrpides N."/>
            <person name="Kim E.A."/>
            <person name="Richardson P."/>
        </authorList>
    </citation>
    <scope>NUCLEOTIDE SEQUENCE [LARGE SCALE GENOMIC DNA]</scope>
    <source>
        <strain evidence="7">ATCC 700394 / DSM 18823 / ISDg</strain>
    </source>
</reference>
<keyword evidence="7" id="KW-1185">Reference proteome</keyword>
<comment type="cofactor">
    <cofactor evidence="4">
        <name>Mg(2+)</name>
        <dbReference type="ChEBI" id="CHEBI:18420"/>
    </cofactor>
    <text evidence="4">Binds 2 magnesium ions per subunit.</text>
</comment>
<dbReference type="InterPro" id="IPR006439">
    <property type="entry name" value="HAD-SF_hydro_IA"/>
</dbReference>
<feature type="binding site" evidence="3">
    <location>
        <begin position="112"/>
        <end position="116"/>
    </location>
    <ligand>
        <name>substrate</name>
    </ligand>
</feature>
<dbReference type="SUPFAM" id="SSF56784">
    <property type="entry name" value="HAD-like"/>
    <property type="match status" value="1"/>
</dbReference>
<dbReference type="Gene3D" id="1.10.150.240">
    <property type="entry name" value="Putative phosphatase, domain 2"/>
    <property type="match status" value="1"/>
</dbReference>
<feature type="site" description="Important for catalytic activity and assists the phosphoryl transfer reaction to Asp8 by balancing charge and orienting the reacting groups" evidence="5">
    <location>
        <position position="112"/>
    </location>
</feature>
<evidence type="ECO:0000256" key="4">
    <source>
        <dbReference type="PIRSR" id="PIRSR610972-3"/>
    </source>
</evidence>
<organism evidence="6 7">
    <name type="scientific">Lachnoclostridium phytofermentans (strain ATCC 700394 / DSM 18823 / ISDg)</name>
    <name type="common">Clostridium phytofermentans</name>
    <dbReference type="NCBI Taxonomy" id="357809"/>
    <lineage>
        <taxon>Bacteria</taxon>
        <taxon>Bacillati</taxon>
        <taxon>Bacillota</taxon>
        <taxon>Clostridia</taxon>
        <taxon>Lachnospirales</taxon>
        <taxon>Lachnospiraceae</taxon>
    </lineage>
</organism>
<feature type="binding site" evidence="4">
    <location>
        <position position="7"/>
    </location>
    <ligand>
        <name>Mg(2+)</name>
        <dbReference type="ChEBI" id="CHEBI:18420"/>
    </ligand>
</feature>
<feature type="binding site" evidence="4">
    <location>
        <position position="168"/>
    </location>
    <ligand>
        <name>Mg(2+)</name>
        <dbReference type="ChEBI" id="CHEBI:18420"/>
    </ligand>
</feature>
<dbReference type="Pfam" id="PF13419">
    <property type="entry name" value="HAD_2"/>
    <property type="match status" value="1"/>
</dbReference>
<dbReference type="NCBIfam" id="TIGR01990">
    <property type="entry name" value="bPGM"/>
    <property type="match status" value="1"/>
</dbReference>
<dbReference type="SFLD" id="SFLDG01135">
    <property type="entry name" value="C1.5.6:_HAD__Beta-PGM__Phospha"/>
    <property type="match status" value="1"/>
</dbReference>
<feature type="binding site" evidence="4">
    <location>
        <position position="167"/>
    </location>
    <ligand>
        <name>Mg(2+)</name>
        <dbReference type="ChEBI" id="CHEBI:18420"/>
    </ligand>
</feature>
<dbReference type="SFLD" id="SFLDS00003">
    <property type="entry name" value="Haloacid_Dehalogenase"/>
    <property type="match status" value="1"/>
</dbReference>